<dbReference type="InterPro" id="IPR016163">
    <property type="entry name" value="Ald_DH_C"/>
</dbReference>
<comment type="similarity">
    <text evidence="1 6">Belongs to the aldehyde dehydrogenase family.</text>
</comment>
<dbReference type="EMBL" id="KN847042">
    <property type="protein sequence ID" value="KIW29425.1"/>
    <property type="molecule type" value="Genomic_DNA"/>
</dbReference>
<dbReference type="GeneID" id="27344434"/>
<dbReference type="OrthoDB" id="310895at2759"/>
<dbReference type="HOGENOM" id="CLU_005391_0_1_1"/>
<dbReference type="Gene3D" id="3.40.309.10">
    <property type="entry name" value="Aldehyde Dehydrogenase, Chain A, domain 2"/>
    <property type="match status" value="1"/>
</dbReference>
<organism evidence="8 9">
    <name type="scientific">Cladophialophora immunda</name>
    <dbReference type="NCBI Taxonomy" id="569365"/>
    <lineage>
        <taxon>Eukaryota</taxon>
        <taxon>Fungi</taxon>
        <taxon>Dikarya</taxon>
        <taxon>Ascomycota</taxon>
        <taxon>Pezizomycotina</taxon>
        <taxon>Eurotiomycetes</taxon>
        <taxon>Chaetothyriomycetidae</taxon>
        <taxon>Chaetothyriales</taxon>
        <taxon>Herpotrichiellaceae</taxon>
        <taxon>Cladophialophora</taxon>
    </lineage>
</organism>
<evidence type="ECO:0000256" key="1">
    <source>
        <dbReference type="ARBA" id="ARBA00009986"/>
    </source>
</evidence>
<evidence type="ECO:0000313" key="8">
    <source>
        <dbReference type="EMBL" id="KIW29425.1"/>
    </source>
</evidence>
<dbReference type="FunFam" id="3.40.309.10:FF:000012">
    <property type="entry name" value="Betaine aldehyde dehydrogenase"/>
    <property type="match status" value="1"/>
</dbReference>
<evidence type="ECO:0000256" key="6">
    <source>
        <dbReference type="RuleBase" id="RU003345"/>
    </source>
</evidence>
<reference evidence="8 9" key="1">
    <citation type="submission" date="2015-01" db="EMBL/GenBank/DDBJ databases">
        <title>The Genome Sequence of Cladophialophora immunda CBS83496.</title>
        <authorList>
            <consortium name="The Broad Institute Genomics Platform"/>
            <person name="Cuomo C."/>
            <person name="de Hoog S."/>
            <person name="Gorbushina A."/>
            <person name="Stielow B."/>
            <person name="Teixiera M."/>
            <person name="Abouelleil A."/>
            <person name="Chapman S.B."/>
            <person name="Priest M."/>
            <person name="Young S.K."/>
            <person name="Wortman J."/>
            <person name="Nusbaum C."/>
            <person name="Birren B."/>
        </authorList>
    </citation>
    <scope>NUCLEOTIDE SEQUENCE [LARGE SCALE GENOMIC DNA]</scope>
    <source>
        <strain evidence="8 9">CBS 83496</strain>
    </source>
</reference>
<evidence type="ECO:0000256" key="2">
    <source>
        <dbReference type="ARBA" id="ARBA00023002"/>
    </source>
</evidence>
<feature type="domain" description="Aldehyde dehydrogenase" evidence="7">
    <location>
        <begin position="17"/>
        <end position="475"/>
    </location>
</feature>
<evidence type="ECO:0000256" key="5">
    <source>
        <dbReference type="PROSITE-ProRule" id="PRU10007"/>
    </source>
</evidence>
<dbReference type="Gene3D" id="3.40.605.10">
    <property type="entry name" value="Aldehyde Dehydrogenase, Chain A, domain 1"/>
    <property type="match status" value="1"/>
</dbReference>
<gene>
    <name evidence="8" type="ORF">PV07_05240</name>
</gene>
<dbReference type="FunFam" id="3.40.605.10:FF:000001">
    <property type="entry name" value="Aldehyde dehydrogenase 1"/>
    <property type="match status" value="1"/>
</dbReference>
<dbReference type="STRING" id="569365.A0A0D2CGV6"/>
<accession>A0A0D2CGV6</accession>
<sequence length="479" mass="52135">MASKFENRLFVDGEFTAARSGKTFDIFNPATTQKLGSVCEASVEDVDAAVEAATRAFESWSELPGAKRGDWLNRLADKLAENVEEMSHLEAITMGRPVHNDFIIPRGIDIIRYFANRASDIQGETSLSDPSLFGMTICQPFGVTGAIIPWNTPILMLAMKIGPALASGNTMVLKTSEKSPLSCLVVARCMKEIGFPRGVLNILSGFGRPCGEAIAKHMDIRKLAFTGSTATGKAIKKVAAESNLKNVTVELGGKSPLIIFEDADLAQAAADAAFSITVVSGQACMANSRVYVEESRAREFLDLIKAEINKIGTSGDPLATGTLRGPQADRVQYERILSFLDLAREEKLEVALGGDRENKTGYYIQPTVIYNAPDQSRLVKEEIFGPVLCLFTFTDEAEVLRRANDTEYGLYASVYTRDIKRALRVSKKLQAGTVGVNVTSPTTSLDLPFGGWKESGEGRELGKHALDSWTEVKTVLIRM</sequence>
<dbReference type="AlphaFoldDB" id="A0A0D2CGV6"/>
<dbReference type="Pfam" id="PF00171">
    <property type="entry name" value="Aldedh"/>
    <property type="match status" value="1"/>
</dbReference>
<dbReference type="GO" id="GO:0004029">
    <property type="term" value="F:aldehyde dehydrogenase (NAD+) activity"/>
    <property type="evidence" value="ECO:0007669"/>
    <property type="project" value="UniProtKB-EC"/>
</dbReference>
<proteinExistence type="inferred from homology"/>
<keyword evidence="9" id="KW-1185">Reference proteome</keyword>
<dbReference type="SUPFAM" id="SSF53720">
    <property type="entry name" value="ALDH-like"/>
    <property type="match status" value="1"/>
</dbReference>
<dbReference type="EC" id="1.2.1.3" evidence="3"/>
<dbReference type="InterPro" id="IPR016162">
    <property type="entry name" value="Ald_DH_N"/>
</dbReference>
<feature type="active site" evidence="5">
    <location>
        <position position="250"/>
    </location>
</feature>
<evidence type="ECO:0000256" key="3">
    <source>
        <dbReference type="ARBA" id="ARBA00024226"/>
    </source>
</evidence>
<dbReference type="InterPro" id="IPR016161">
    <property type="entry name" value="Ald_DH/histidinol_DH"/>
</dbReference>
<dbReference type="RefSeq" id="XP_016249641.1">
    <property type="nucleotide sequence ID" value="XM_016392122.1"/>
</dbReference>
<dbReference type="InterPro" id="IPR029510">
    <property type="entry name" value="Ald_DH_CS_GLU"/>
</dbReference>
<keyword evidence="2 6" id="KW-0560">Oxidoreductase</keyword>
<evidence type="ECO:0000256" key="4">
    <source>
        <dbReference type="ARBA" id="ARBA00049194"/>
    </source>
</evidence>
<evidence type="ECO:0000313" key="9">
    <source>
        <dbReference type="Proteomes" id="UP000054466"/>
    </source>
</evidence>
<name>A0A0D2CGV6_9EURO</name>
<dbReference type="VEuPathDB" id="FungiDB:PV07_05240"/>
<dbReference type="Proteomes" id="UP000054466">
    <property type="component" value="Unassembled WGS sequence"/>
</dbReference>
<dbReference type="PROSITE" id="PS00687">
    <property type="entry name" value="ALDEHYDE_DEHYDR_GLU"/>
    <property type="match status" value="1"/>
</dbReference>
<dbReference type="InterPro" id="IPR015590">
    <property type="entry name" value="Aldehyde_DH_dom"/>
</dbReference>
<comment type="catalytic activity">
    <reaction evidence="4">
        <text>an aldehyde + NAD(+) + H2O = a carboxylate + NADH + 2 H(+)</text>
        <dbReference type="Rhea" id="RHEA:16185"/>
        <dbReference type="ChEBI" id="CHEBI:15377"/>
        <dbReference type="ChEBI" id="CHEBI:15378"/>
        <dbReference type="ChEBI" id="CHEBI:17478"/>
        <dbReference type="ChEBI" id="CHEBI:29067"/>
        <dbReference type="ChEBI" id="CHEBI:57540"/>
        <dbReference type="ChEBI" id="CHEBI:57945"/>
        <dbReference type="EC" id="1.2.1.3"/>
    </reaction>
</comment>
<protein>
    <recommendedName>
        <fullName evidence="3">aldehyde dehydrogenase (NAD(+))</fullName>
        <ecNumber evidence="3">1.2.1.3</ecNumber>
    </recommendedName>
</protein>
<dbReference type="PANTHER" id="PTHR11699">
    <property type="entry name" value="ALDEHYDE DEHYDROGENASE-RELATED"/>
    <property type="match status" value="1"/>
</dbReference>
<evidence type="ECO:0000259" key="7">
    <source>
        <dbReference type="Pfam" id="PF00171"/>
    </source>
</evidence>